<dbReference type="GO" id="GO:0005975">
    <property type="term" value="P:carbohydrate metabolic process"/>
    <property type="evidence" value="ECO:0007669"/>
    <property type="project" value="InterPro"/>
</dbReference>
<dbReference type="Pfam" id="PF00754">
    <property type="entry name" value="F5_F8_type_C"/>
    <property type="match status" value="1"/>
</dbReference>
<evidence type="ECO:0000256" key="2">
    <source>
        <dbReference type="ARBA" id="ARBA00022801"/>
    </source>
</evidence>
<accession>A0A068NRA6</accession>
<dbReference type="Gene3D" id="3.20.20.80">
    <property type="entry name" value="Glycosidases"/>
    <property type="match status" value="1"/>
</dbReference>
<keyword evidence="8" id="KW-1185">Reference proteome</keyword>
<dbReference type="Proteomes" id="UP000027982">
    <property type="component" value="Chromosome"/>
</dbReference>
<keyword evidence="3 4" id="KW-0326">Glycosidase</keyword>
<dbReference type="HOGENOM" id="CLU_007853_0_1_0"/>
<sequence length="876" mass="95490">MALTRVGIPTAESHQRVMPPKRALGVHGAPASFPYPEGIPSPSEGLRGTSYPGTDADNLIYPNGVASGKGRNPVGVETLAAVSTRVGRRYAAYQPFARGRYPFGIGDGAIAFTTPKAPALGGAPSAPRASFVASGDRFLLNGKPFVIRSGEMHYPRVPRAYWRDRMRKAKAMGLNTICTYVFWSLHEPKPGKFDFSGNLDLAAYIRTAQQEGLYVIVRPGPYICTEFDFGGLPAWLQKDRSMVVRSKDPKFLRYTQRYFDKVGKLLKPLLIQNGGPIILTQVENEYGSYGADHVYMGAVRDALIHAGFSGQLFTSDGPGQGMLSGGTLPGIPAAVNFGGGGESAIAELKRFRPDAPKMVGEYWCGWFDHWGERHHRTAAAPHAKDIEWFIKNDVSFNLYMFHGGTSFGFMAGANGDKNSYQPDVTSYDYDSPLDESGRVTEKYRVFRDTIARGSGETLPPVPASPAPIALPTFKLRYDFNLDNRPASRVVESTAPKTFEELGQSGGMVIYSAQTKLSGPQVLEVQGLHDFAVVSVNGKVAGTLDRRTSSPRLSLVLPSNGSTIELAVEMHARINFGHELANEREGIVGKVLLGEQELQNWSQAAYPLTEAPKTFSWGGAGTPRSPLIYRGEFSVSHPGDTFLDLGNWTKGYVWVNGHNLGRYWTAAGPQRTLYLPGCWMKPGSNEVVIIDEGPLQKVPTLVGLDHAILDARPTAGLRPIRKPGQTVDLTRQTVAAQGEFTPKVMWQSVKLPEDDVRYVAFEVLSEHGQGPFASAAEIELIGLDDKPIKGVHVVYADSEELDNENGSAANVVDGQPTTMWHTQWGDAQPKPPHLLVLDLGTITQIKALRYLPRADAPNGRVKAYRIYMSTMGLAVGG</sequence>
<dbReference type="STRING" id="661478.OP10G_1937"/>
<dbReference type="PROSITE" id="PS50022">
    <property type="entry name" value="FA58C_3"/>
    <property type="match status" value="1"/>
</dbReference>
<feature type="domain" description="F5/8 type C" evidence="6">
    <location>
        <begin position="774"/>
        <end position="876"/>
    </location>
</feature>
<dbReference type="Pfam" id="PF01301">
    <property type="entry name" value="Glyco_hydro_35"/>
    <property type="match status" value="1"/>
</dbReference>
<protein>
    <recommendedName>
        <fullName evidence="4">Beta-galactosidase</fullName>
        <ecNumber evidence="4">3.2.1.23</ecNumber>
    </recommendedName>
</protein>
<dbReference type="PROSITE" id="PS01182">
    <property type="entry name" value="GLYCOSYL_HYDROL_F35"/>
    <property type="match status" value="1"/>
</dbReference>
<reference evidence="7 8" key="1">
    <citation type="journal article" date="2014" name="PLoS ONE">
        <title>The first complete genome sequence of the class fimbriimonadia in the phylum armatimonadetes.</title>
        <authorList>
            <person name="Hu Z.Y."/>
            <person name="Wang Y.Z."/>
            <person name="Im W.T."/>
            <person name="Wang S.Y."/>
            <person name="Zhao G.P."/>
            <person name="Zheng H.J."/>
            <person name="Quan Z.X."/>
        </authorList>
    </citation>
    <scope>NUCLEOTIDE SEQUENCE [LARGE SCALE GENOMIC DNA]</scope>
    <source>
        <strain evidence="7">Gsoil 348</strain>
    </source>
</reference>
<dbReference type="GO" id="GO:0004565">
    <property type="term" value="F:beta-galactosidase activity"/>
    <property type="evidence" value="ECO:0007669"/>
    <property type="project" value="UniProtKB-EC"/>
</dbReference>
<dbReference type="InterPro" id="IPR017853">
    <property type="entry name" value="GH"/>
</dbReference>
<dbReference type="AlphaFoldDB" id="A0A068NRA6"/>
<dbReference type="InterPro" id="IPR000421">
    <property type="entry name" value="FA58C"/>
</dbReference>
<dbReference type="SUPFAM" id="SSF49785">
    <property type="entry name" value="Galactose-binding domain-like"/>
    <property type="match status" value="2"/>
</dbReference>
<dbReference type="KEGG" id="fgi:OP10G_1937"/>
<evidence type="ECO:0000313" key="7">
    <source>
        <dbReference type="EMBL" id="AIE85305.1"/>
    </source>
</evidence>
<dbReference type="Gene3D" id="2.60.120.260">
    <property type="entry name" value="Galactose-binding domain-like"/>
    <property type="match status" value="4"/>
</dbReference>
<gene>
    <name evidence="7" type="ORF">OP10G_1937</name>
</gene>
<comment type="similarity">
    <text evidence="1 5">Belongs to the glycosyl hydrolase 35 family.</text>
</comment>
<dbReference type="PANTHER" id="PTHR23421">
    <property type="entry name" value="BETA-GALACTOSIDASE RELATED"/>
    <property type="match status" value="1"/>
</dbReference>
<evidence type="ECO:0000313" key="8">
    <source>
        <dbReference type="Proteomes" id="UP000027982"/>
    </source>
</evidence>
<dbReference type="FunFam" id="3.20.20.80:FF:000115">
    <property type="entry name" value="Beta-galactosidase"/>
    <property type="match status" value="1"/>
</dbReference>
<evidence type="ECO:0000256" key="3">
    <source>
        <dbReference type="ARBA" id="ARBA00023295"/>
    </source>
</evidence>
<dbReference type="InterPro" id="IPR031330">
    <property type="entry name" value="Gly_Hdrlase_35_cat"/>
</dbReference>
<dbReference type="InterPro" id="IPR001944">
    <property type="entry name" value="Glycoside_Hdrlase_35"/>
</dbReference>
<dbReference type="InterPro" id="IPR048913">
    <property type="entry name" value="BetaGal_gal-bd"/>
</dbReference>
<dbReference type="InterPro" id="IPR019801">
    <property type="entry name" value="Glyco_hydro_35_CS"/>
</dbReference>
<evidence type="ECO:0000256" key="1">
    <source>
        <dbReference type="ARBA" id="ARBA00009809"/>
    </source>
</evidence>
<comment type="catalytic activity">
    <reaction evidence="4">
        <text>Hydrolysis of terminal non-reducing beta-D-galactose residues in beta-D-galactosides.</text>
        <dbReference type="EC" id="3.2.1.23"/>
    </reaction>
</comment>
<evidence type="ECO:0000259" key="6">
    <source>
        <dbReference type="PROSITE" id="PS50022"/>
    </source>
</evidence>
<dbReference type="InterPro" id="IPR008979">
    <property type="entry name" value="Galactose-bd-like_sf"/>
</dbReference>
<dbReference type="eggNOG" id="COG1874">
    <property type="taxonomic scope" value="Bacteria"/>
</dbReference>
<keyword evidence="2 4" id="KW-0378">Hydrolase</keyword>
<dbReference type="EC" id="3.2.1.23" evidence="4"/>
<evidence type="ECO:0000256" key="5">
    <source>
        <dbReference type="RuleBase" id="RU003679"/>
    </source>
</evidence>
<evidence type="ECO:0000256" key="4">
    <source>
        <dbReference type="RuleBase" id="RU000675"/>
    </source>
</evidence>
<organism evidence="7 8">
    <name type="scientific">Fimbriimonas ginsengisoli Gsoil 348</name>
    <dbReference type="NCBI Taxonomy" id="661478"/>
    <lineage>
        <taxon>Bacteria</taxon>
        <taxon>Bacillati</taxon>
        <taxon>Armatimonadota</taxon>
        <taxon>Fimbriimonadia</taxon>
        <taxon>Fimbriimonadales</taxon>
        <taxon>Fimbriimonadaceae</taxon>
        <taxon>Fimbriimonas</taxon>
    </lineage>
</organism>
<name>A0A068NRA6_FIMGI</name>
<dbReference type="SUPFAM" id="SSF51445">
    <property type="entry name" value="(Trans)glycosidases"/>
    <property type="match status" value="1"/>
</dbReference>
<dbReference type="RefSeq" id="WP_025226114.1">
    <property type="nucleotide sequence ID" value="NZ_CP007139.1"/>
</dbReference>
<dbReference type="Pfam" id="PF21317">
    <property type="entry name" value="BetaGal_ABD_1"/>
    <property type="match status" value="1"/>
</dbReference>
<dbReference type="InterPro" id="IPR048912">
    <property type="entry name" value="BetaGal1-like_ABD1"/>
</dbReference>
<dbReference type="EMBL" id="CP007139">
    <property type="protein sequence ID" value="AIE85305.1"/>
    <property type="molecule type" value="Genomic_DNA"/>
</dbReference>
<dbReference type="PRINTS" id="PR00742">
    <property type="entry name" value="GLHYDRLASE35"/>
</dbReference>
<dbReference type="Pfam" id="PF21467">
    <property type="entry name" value="BetaGal_gal-bd"/>
    <property type="match status" value="1"/>
</dbReference>
<proteinExistence type="inferred from homology"/>